<keyword evidence="12 18" id="KW-1133">Transmembrane helix</keyword>
<dbReference type="Pfam" id="PF13614">
    <property type="entry name" value="AAA_31"/>
    <property type="match status" value="1"/>
</dbReference>
<evidence type="ECO:0000256" key="6">
    <source>
        <dbReference type="ARBA" id="ARBA00022519"/>
    </source>
</evidence>
<evidence type="ECO:0000256" key="16">
    <source>
        <dbReference type="SAM" id="Coils"/>
    </source>
</evidence>
<evidence type="ECO:0000256" key="7">
    <source>
        <dbReference type="ARBA" id="ARBA00022679"/>
    </source>
</evidence>
<dbReference type="InterPro" id="IPR005702">
    <property type="entry name" value="Wzc-like_C"/>
</dbReference>
<protein>
    <recommendedName>
        <fullName evidence="4">non-specific protein-tyrosine kinase</fullName>
        <ecNumber evidence="4">2.7.10.2</ecNumber>
    </recommendedName>
</protein>
<gene>
    <name evidence="22" type="ordered locus">Sala_1583</name>
</gene>
<dbReference type="OrthoDB" id="230260at2"/>
<dbReference type="GO" id="GO:0004715">
    <property type="term" value="F:non-membrane spanning protein tyrosine kinase activity"/>
    <property type="evidence" value="ECO:0007669"/>
    <property type="project" value="UniProtKB-EC"/>
</dbReference>
<evidence type="ECO:0000256" key="3">
    <source>
        <dbReference type="ARBA" id="ARBA00008883"/>
    </source>
</evidence>
<dbReference type="Gene3D" id="3.40.50.300">
    <property type="entry name" value="P-loop containing nucleotide triphosphate hydrolases"/>
    <property type="match status" value="1"/>
</dbReference>
<dbReference type="PANTHER" id="PTHR32309">
    <property type="entry name" value="TYROSINE-PROTEIN KINASE"/>
    <property type="match status" value="1"/>
</dbReference>
<evidence type="ECO:0000256" key="9">
    <source>
        <dbReference type="ARBA" id="ARBA00022741"/>
    </source>
</evidence>
<dbReference type="InterPro" id="IPR027417">
    <property type="entry name" value="P-loop_NTPase"/>
</dbReference>
<dbReference type="Pfam" id="PF02706">
    <property type="entry name" value="Wzz"/>
    <property type="match status" value="1"/>
</dbReference>
<evidence type="ECO:0000259" key="21">
    <source>
        <dbReference type="Pfam" id="PF13807"/>
    </source>
</evidence>
<feature type="coiled-coil region" evidence="16">
    <location>
        <begin position="311"/>
        <end position="366"/>
    </location>
</feature>
<dbReference type="Proteomes" id="UP000006578">
    <property type="component" value="Chromosome"/>
</dbReference>
<dbReference type="KEGG" id="sal:Sala_1583"/>
<dbReference type="NCBIfam" id="TIGR01007">
    <property type="entry name" value="eps_fam"/>
    <property type="match status" value="1"/>
</dbReference>
<comment type="similarity">
    <text evidence="2">Belongs to the CpsD/CapB family.</text>
</comment>
<evidence type="ECO:0000256" key="12">
    <source>
        <dbReference type="ARBA" id="ARBA00022989"/>
    </source>
</evidence>
<sequence length="737" mass="81407">MNHIETSRPAPRPLATLAGEESGAGQPQGSLKPILIEYLHIFKRRKWWIASTICSALIIALVVTLLMRPVYTATTQIEINREQKNITNVVGIESEATGRNLEFYQTQYSLMEARSLAERVAKRLRLETNENFWAAHGIDMSDFSDADARSPRPSRGSSERLRITVDTLLDHVVISPTRGSALVDVSYSSYDPEMSAQIANAWANEFIAQSIARKFDSTAEARSFLERRLAELRQRVEDSERALVDFASSRNIVTIGNNENGAGSTAQIRERTLAADSLSSLNSELVKATADRILMESRTRAIGAVRTNDTLSRLREQRAKDASEYAQLMQQFDPGYPVAMALQRRIDELDQSIAREEQRITREAREDYRAAVERENNLKARVVALSNQVLDQRRDAIQYNIYQREADTNRQLYDALLQRYKEIGVAGVSANNIAVIDRAEPPRLPSSPKLLVNLFIALVLGSIAALVLVFLLEQSQEGVSDPSRIPDQLGLPLLGSVPKVEEGVAIVEEIRDPKSNVSEAYFAIKSSLAFSTSHGIPRSIMVVSSQPAEGKSISSLSLATVLARVGKKVILIDVDMRKPSLHKHIGVKRDHGVSNYLAGEDDYRPLIREVMPNLDFIPAGPSVPSAAELLSSDRMADFVRTLEKHYDHVIVDSAPIIGLADAPLLSRTVEAVVVVIEAGRVPVRGINSALSRLRSAGAPLIGVILTKLDKRDSEYGYGYAYSYEYTSRGAETESASG</sequence>
<evidence type="ECO:0000313" key="22">
    <source>
        <dbReference type="EMBL" id="ABF53296.1"/>
    </source>
</evidence>
<dbReference type="InterPro" id="IPR032807">
    <property type="entry name" value="GNVR"/>
</dbReference>
<evidence type="ECO:0000256" key="15">
    <source>
        <dbReference type="ARBA" id="ARBA00051245"/>
    </source>
</evidence>
<dbReference type="EC" id="2.7.10.2" evidence="4"/>
<keyword evidence="10 22" id="KW-0418">Kinase</keyword>
<feature type="domain" description="Polysaccharide chain length determinant N-terminal" evidence="19">
    <location>
        <begin position="35"/>
        <end position="123"/>
    </location>
</feature>
<comment type="similarity">
    <text evidence="3">Belongs to the etk/wzc family.</text>
</comment>
<dbReference type="GO" id="GO:0005524">
    <property type="term" value="F:ATP binding"/>
    <property type="evidence" value="ECO:0007669"/>
    <property type="project" value="UniProtKB-KW"/>
</dbReference>
<dbReference type="GO" id="GO:0005886">
    <property type="term" value="C:plasma membrane"/>
    <property type="evidence" value="ECO:0007669"/>
    <property type="project" value="UniProtKB-SubCell"/>
</dbReference>
<feature type="transmembrane region" description="Helical" evidence="18">
    <location>
        <begin position="450"/>
        <end position="472"/>
    </location>
</feature>
<evidence type="ECO:0000256" key="5">
    <source>
        <dbReference type="ARBA" id="ARBA00022475"/>
    </source>
</evidence>
<proteinExistence type="inferred from homology"/>
<comment type="subcellular location">
    <subcellularLocation>
        <location evidence="1">Cell inner membrane</location>
        <topology evidence="1">Multi-pass membrane protein</topology>
    </subcellularLocation>
</comment>
<keyword evidence="16" id="KW-0175">Coiled coil</keyword>
<evidence type="ECO:0000256" key="8">
    <source>
        <dbReference type="ARBA" id="ARBA00022692"/>
    </source>
</evidence>
<feature type="transmembrane region" description="Helical" evidence="18">
    <location>
        <begin position="47"/>
        <end position="67"/>
    </location>
</feature>
<keyword evidence="13 18" id="KW-0472">Membrane</keyword>
<reference evidence="22 23" key="1">
    <citation type="journal article" date="2009" name="Proc. Natl. Acad. Sci. U.S.A.">
        <title>The genomic basis of trophic strategy in marine bacteria.</title>
        <authorList>
            <person name="Lauro F.M."/>
            <person name="McDougald D."/>
            <person name="Thomas T."/>
            <person name="Williams T.J."/>
            <person name="Egan S."/>
            <person name="Rice S."/>
            <person name="DeMaere M.Z."/>
            <person name="Ting L."/>
            <person name="Ertan H."/>
            <person name="Johnson J."/>
            <person name="Ferriera S."/>
            <person name="Lapidus A."/>
            <person name="Anderson I."/>
            <person name="Kyrpides N."/>
            <person name="Munk A.C."/>
            <person name="Detter C."/>
            <person name="Han C.S."/>
            <person name="Brown M.V."/>
            <person name="Robb F.T."/>
            <person name="Kjelleberg S."/>
            <person name="Cavicchioli R."/>
        </authorList>
    </citation>
    <scope>NUCLEOTIDE SEQUENCE [LARGE SCALE GENOMIC DNA]</scope>
    <source>
        <strain evidence="23">DSM 13593 / LMG 18877 / RB2256</strain>
    </source>
</reference>
<evidence type="ECO:0000256" key="11">
    <source>
        <dbReference type="ARBA" id="ARBA00022840"/>
    </source>
</evidence>
<dbReference type="eggNOG" id="COG0489">
    <property type="taxonomic scope" value="Bacteria"/>
</dbReference>
<dbReference type="EMBL" id="CP000356">
    <property type="protein sequence ID" value="ABF53296.1"/>
    <property type="molecule type" value="Genomic_DNA"/>
</dbReference>
<dbReference type="InterPro" id="IPR050445">
    <property type="entry name" value="Bact_polysacc_biosynth/exp"/>
</dbReference>
<evidence type="ECO:0000259" key="19">
    <source>
        <dbReference type="Pfam" id="PF02706"/>
    </source>
</evidence>
<organism evidence="22 23">
    <name type="scientific">Sphingopyxis alaskensis (strain DSM 13593 / LMG 18877 / RB2256)</name>
    <name type="common">Sphingomonas alaskensis</name>
    <dbReference type="NCBI Taxonomy" id="317655"/>
    <lineage>
        <taxon>Bacteria</taxon>
        <taxon>Pseudomonadati</taxon>
        <taxon>Pseudomonadota</taxon>
        <taxon>Alphaproteobacteria</taxon>
        <taxon>Sphingomonadales</taxon>
        <taxon>Sphingomonadaceae</taxon>
        <taxon>Sphingopyxis</taxon>
    </lineage>
</organism>
<accession>Q1GSS6</accession>
<evidence type="ECO:0000256" key="17">
    <source>
        <dbReference type="SAM" id="MobiDB-lite"/>
    </source>
</evidence>
<feature type="region of interest" description="Disordered" evidence="17">
    <location>
        <begin position="1"/>
        <end position="27"/>
    </location>
</feature>
<evidence type="ECO:0000256" key="1">
    <source>
        <dbReference type="ARBA" id="ARBA00004429"/>
    </source>
</evidence>
<dbReference type="SUPFAM" id="SSF52540">
    <property type="entry name" value="P-loop containing nucleoside triphosphate hydrolases"/>
    <property type="match status" value="1"/>
</dbReference>
<evidence type="ECO:0000313" key="23">
    <source>
        <dbReference type="Proteomes" id="UP000006578"/>
    </source>
</evidence>
<name>Q1GSS6_SPHAL</name>
<evidence type="ECO:0000256" key="4">
    <source>
        <dbReference type="ARBA" id="ARBA00011903"/>
    </source>
</evidence>
<dbReference type="STRING" id="317655.Sala_1583"/>
<evidence type="ECO:0000259" key="20">
    <source>
        <dbReference type="Pfam" id="PF13614"/>
    </source>
</evidence>
<dbReference type="AlphaFoldDB" id="Q1GSS6"/>
<keyword evidence="11" id="KW-0067">ATP-binding</keyword>
<dbReference type="CDD" id="cd05387">
    <property type="entry name" value="BY-kinase"/>
    <property type="match status" value="1"/>
</dbReference>
<keyword evidence="23" id="KW-1185">Reference proteome</keyword>
<evidence type="ECO:0000256" key="18">
    <source>
        <dbReference type="SAM" id="Phobius"/>
    </source>
</evidence>
<dbReference type="InterPro" id="IPR025669">
    <property type="entry name" value="AAA_dom"/>
</dbReference>
<dbReference type="InterPro" id="IPR003856">
    <property type="entry name" value="LPS_length_determ_N"/>
</dbReference>
<dbReference type="RefSeq" id="WP_011541876.1">
    <property type="nucleotide sequence ID" value="NC_008048.1"/>
</dbReference>
<feature type="domain" description="Tyrosine-protein kinase G-rich" evidence="21">
    <location>
        <begin position="403"/>
        <end position="471"/>
    </location>
</feature>
<keyword evidence="7" id="KW-0808">Transferase</keyword>
<evidence type="ECO:0000256" key="10">
    <source>
        <dbReference type="ARBA" id="ARBA00022777"/>
    </source>
</evidence>
<comment type="catalytic activity">
    <reaction evidence="15">
        <text>L-tyrosyl-[protein] + ATP = O-phospho-L-tyrosyl-[protein] + ADP + H(+)</text>
        <dbReference type="Rhea" id="RHEA:10596"/>
        <dbReference type="Rhea" id="RHEA-COMP:10136"/>
        <dbReference type="Rhea" id="RHEA-COMP:20101"/>
        <dbReference type="ChEBI" id="CHEBI:15378"/>
        <dbReference type="ChEBI" id="CHEBI:30616"/>
        <dbReference type="ChEBI" id="CHEBI:46858"/>
        <dbReference type="ChEBI" id="CHEBI:61978"/>
        <dbReference type="ChEBI" id="CHEBI:456216"/>
        <dbReference type="EC" id="2.7.10.2"/>
    </reaction>
</comment>
<feature type="domain" description="AAA" evidence="20">
    <location>
        <begin position="549"/>
        <end position="693"/>
    </location>
</feature>
<dbReference type="Pfam" id="PF13807">
    <property type="entry name" value="GNVR"/>
    <property type="match status" value="1"/>
</dbReference>
<dbReference type="PANTHER" id="PTHR32309:SF13">
    <property type="entry name" value="FERRIC ENTEROBACTIN TRANSPORT PROTEIN FEPE"/>
    <property type="match status" value="1"/>
</dbReference>
<evidence type="ECO:0000256" key="13">
    <source>
        <dbReference type="ARBA" id="ARBA00023136"/>
    </source>
</evidence>
<dbReference type="HOGENOM" id="CLU_009912_2_1_5"/>
<feature type="coiled-coil region" evidence="16">
    <location>
        <begin position="215"/>
        <end position="249"/>
    </location>
</feature>
<dbReference type="eggNOG" id="COG3206">
    <property type="taxonomic scope" value="Bacteria"/>
</dbReference>
<evidence type="ECO:0000256" key="2">
    <source>
        <dbReference type="ARBA" id="ARBA00007316"/>
    </source>
</evidence>
<keyword evidence="8 18" id="KW-0812">Transmembrane</keyword>
<keyword evidence="5" id="KW-1003">Cell membrane</keyword>
<keyword evidence="14 22" id="KW-0829">Tyrosine-protein kinase</keyword>
<keyword evidence="6" id="KW-0997">Cell inner membrane</keyword>
<evidence type="ECO:0000256" key="14">
    <source>
        <dbReference type="ARBA" id="ARBA00023137"/>
    </source>
</evidence>
<keyword evidence="9" id="KW-0547">Nucleotide-binding</keyword>